<dbReference type="InterPro" id="IPR012677">
    <property type="entry name" value="Nucleotide-bd_a/b_plait_sf"/>
</dbReference>
<comment type="subcellular location">
    <subcellularLocation>
        <location evidence="1">Nucleus</location>
    </subcellularLocation>
</comment>
<evidence type="ECO:0000256" key="2">
    <source>
        <dbReference type="ARBA" id="ARBA00022884"/>
    </source>
</evidence>
<protein>
    <recommendedName>
        <fullName evidence="6">RRM domain-containing protein</fullName>
    </recommendedName>
</protein>
<evidence type="ECO:0000256" key="4">
    <source>
        <dbReference type="PROSITE-ProRule" id="PRU00176"/>
    </source>
</evidence>
<dbReference type="SUPFAM" id="SSF54928">
    <property type="entry name" value="RNA-binding domain, RBD"/>
    <property type="match status" value="1"/>
</dbReference>
<feature type="compositionally biased region" description="Basic and acidic residues" evidence="5">
    <location>
        <begin position="213"/>
        <end position="232"/>
    </location>
</feature>
<dbReference type="PANTHER" id="PTHR48038">
    <property type="entry name" value="RIBONUCLEOPROTEIN RB97D"/>
    <property type="match status" value="1"/>
</dbReference>
<dbReference type="Gene3D" id="3.30.70.330">
    <property type="match status" value="1"/>
</dbReference>
<dbReference type="CDD" id="cd12337">
    <property type="entry name" value="RRM1_SRSF4_like"/>
    <property type="match status" value="1"/>
</dbReference>
<feature type="domain" description="RRM" evidence="6">
    <location>
        <begin position="2"/>
        <end position="75"/>
    </location>
</feature>
<dbReference type="Pfam" id="PF00076">
    <property type="entry name" value="RRM_1"/>
    <property type="match status" value="1"/>
</dbReference>
<dbReference type="InterPro" id="IPR035979">
    <property type="entry name" value="RBD_domain_sf"/>
</dbReference>
<organism evidence="7 8">
    <name type="scientific">Steinernema hermaphroditum</name>
    <dbReference type="NCBI Taxonomy" id="289476"/>
    <lineage>
        <taxon>Eukaryota</taxon>
        <taxon>Metazoa</taxon>
        <taxon>Ecdysozoa</taxon>
        <taxon>Nematoda</taxon>
        <taxon>Chromadorea</taxon>
        <taxon>Rhabditida</taxon>
        <taxon>Tylenchina</taxon>
        <taxon>Panagrolaimomorpha</taxon>
        <taxon>Strongyloidoidea</taxon>
        <taxon>Steinernematidae</taxon>
        <taxon>Steinernema</taxon>
    </lineage>
</organism>
<keyword evidence="8" id="KW-1185">Reference proteome</keyword>
<dbReference type="Proteomes" id="UP001175271">
    <property type="component" value="Unassembled WGS sequence"/>
</dbReference>
<evidence type="ECO:0000256" key="5">
    <source>
        <dbReference type="SAM" id="MobiDB-lite"/>
    </source>
</evidence>
<dbReference type="InterPro" id="IPR000504">
    <property type="entry name" value="RRM_dom"/>
</dbReference>
<dbReference type="EMBL" id="JAUCMV010000005">
    <property type="protein sequence ID" value="KAK0394420.1"/>
    <property type="molecule type" value="Genomic_DNA"/>
</dbReference>
<proteinExistence type="predicted"/>
<name>A0AA39GVP0_9BILA</name>
<dbReference type="SMART" id="SM00360">
    <property type="entry name" value="RRM"/>
    <property type="match status" value="1"/>
</dbReference>
<dbReference type="GO" id="GO:0005634">
    <property type="term" value="C:nucleus"/>
    <property type="evidence" value="ECO:0007669"/>
    <property type="project" value="UniProtKB-SubCell"/>
</dbReference>
<comment type="caution">
    <text evidence="7">The sequence shown here is derived from an EMBL/GenBank/DDBJ whole genome shotgun (WGS) entry which is preliminary data.</text>
</comment>
<feature type="region of interest" description="Disordered" evidence="5">
    <location>
        <begin position="168"/>
        <end position="259"/>
    </location>
</feature>
<dbReference type="GO" id="GO:0003723">
    <property type="term" value="F:RNA binding"/>
    <property type="evidence" value="ECO:0007669"/>
    <property type="project" value="UniProtKB-UniRule"/>
</dbReference>
<evidence type="ECO:0000256" key="1">
    <source>
        <dbReference type="ARBA" id="ARBA00004123"/>
    </source>
</evidence>
<accession>A0AA39GVP0</accession>
<dbReference type="AlphaFoldDB" id="A0AA39GVP0"/>
<keyword evidence="2 4" id="KW-0694">RNA-binding</keyword>
<evidence type="ECO:0000313" key="7">
    <source>
        <dbReference type="EMBL" id="KAK0394420.1"/>
    </source>
</evidence>
<feature type="compositionally biased region" description="Basic residues" evidence="5">
    <location>
        <begin position="170"/>
        <end position="180"/>
    </location>
</feature>
<gene>
    <name evidence="7" type="ORF">QR680_000725</name>
</gene>
<dbReference type="PROSITE" id="PS50102">
    <property type="entry name" value="RRM"/>
    <property type="match status" value="1"/>
</dbReference>
<sequence length="348" mass="38207">MSRVYVGRVPYRARESDLERFFRGYGRIREILMKNGYAFVEFSDVRDAEDAIHDLNGKTILRCPSNWRRVVLATEVGMEAASVVPVAEAVIAADRAAVAVTAVVAEAEAETVAPSDSIRRAVLALVAPATTALEMQSRRRRLTARAPALSVLLRSALRTTRMERTEKRISGRLHPLRMRRSAAQTHATAVALPPKDGRAAADPQDLPSLTRRSSLEADLGRSIERQNGRSRDPSLVQRAAQFPHQDPARGSVRREEESLRPIVHAPEAEASRLMAKHLVLQDLPAVLLQRLDVEEAEAVRLVPDRKSPRRNEVLCVDVAKVAVIEAVAVKEAALALVPAPVRDLAPAA</sequence>
<evidence type="ECO:0000259" key="6">
    <source>
        <dbReference type="PROSITE" id="PS50102"/>
    </source>
</evidence>
<evidence type="ECO:0000256" key="3">
    <source>
        <dbReference type="ARBA" id="ARBA00023242"/>
    </source>
</evidence>
<evidence type="ECO:0000313" key="8">
    <source>
        <dbReference type="Proteomes" id="UP001175271"/>
    </source>
</evidence>
<reference evidence="7" key="1">
    <citation type="submission" date="2023-06" db="EMBL/GenBank/DDBJ databases">
        <title>Genomic analysis of the entomopathogenic nematode Steinernema hermaphroditum.</title>
        <authorList>
            <person name="Schwarz E.M."/>
            <person name="Heppert J.K."/>
            <person name="Baniya A."/>
            <person name="Schwartz H.T."/>
            <person name="Tan C.-H."/>
            <person name="Antoshechkin I."/>
            <person name="Sternberg P.W."/>
            <person name="Goodrich-Blair H."/>
            <person name="Dillman A.R."/>
        </authorList>
    </citation>
    <scope>NUCLEOTIDE SEQUENCE</scope>
    <source>
        <strain evidence="7">PS9179</strain>
        <tissue evidence="7">Whole animal</tissue>
    </source>
</reference>
<keyword evidence="3" id="KW-0539">Nucleus</keyword>
<dbReference type="PANTHER" id="PTHR48038:SF3">
    <property type="entry name" value="SPLICING FACTOR, ARGININE_SERINE-RICH 1-RELATED"/>
    <property type="match status" value="1"/>
</dbReference>